<evidence type="ECO:0000256" key="12">
    <source>
        <dbReference type="SAM" id="MobiDB-lite"/>
    </source>
</evidence>
<feature type="transmembrane region" description="Helical" evidence="13">
    <location>
        <begin position="517"/>
        <end position="535"/>
    </location>
</feature>
<evidence type="ECO:0000313" key="15">
    <source>
        <dbReference type="Ensembl" id="ENSMODP00000046094.1"/>
    </source>
</evidence>
<reference evidence="15" key="3">
    <citation type="submission" date="2025-09" db="UniProtKB">
        <authorList>
            <consortium name="Ensembl"/>
        </authorList>
    </citation>
    <scope>IDENTIFICATION</scope>
</reference>
<dbReference type="GO" id="GO:0022857">
    <property type="term" value="F:transmembrane transporter activity"/>
    <property type="evidence" value="ECO:0000318"/>
    <property type="project" value="GO_Central"/>
</dbReference>
<dbReference type="GeneTree" id="ENSGT00940000160894"/>
<evidence type="ECO:0000259" key="14">
    <source>
        <dbReference type="PROSITE" id="PS50850"/>
    </source>
</evidence>
<dbReference type="Gene3D" id="1.20.1250.20">
    <property type="entry name" value="MFS general substrate transporter like domains"/>
    <property type="match status" value="2"/>
</dbReference>
<proteinExistence type="inferred from homology"/>
<dbReference type="GO" id="GO:0006811">
    <property type="term" value="P:monoatomic ion transport"/>
    <property type="evidence" value="ECO:0007669"/>
    <property type="project" value="UniProtKB-KW"/>
</dbReference>
<evidence type="ECO:0000313" key="16">
    <source>
        <dbReference type="Proteomes" id="UP000002280"/>
    </source>
</evidence>
<dbReference type="InterPro" id="IPR020846">
    <property type="entry name" value="MFS_dom"/>
</dbReference>
<keyword evidence="16" id="KW-1185">Reference proteome</keyword>
<evidence type="ECO:0000256" key="9">
    <source>
        <dbReference type="ARBA" id="ARBA00023136"/>
    </source>
</evidence>
<feature type="transmembrane region" description="Helical" evidence="13">
    <location>
        <begin position="253"/>
        <end position="275"/>
    </location>
</feature>
<dbReference type="InterPro" id="IPR011701">
    <property type="entry name" value="MFS"/>
</dbReference>
<feature type="transmembrane region" description="Helical" evidence="13">
    <location>
        <begin position="385"/>
        <end position="410"/>
    </location>
</feature>
<reference evidence="15" key="2">
    <citation type="submission" date="2025-08" db="UniProtKB">
        <authorList>
            <consortium name="Ensembl"/>
        </authorList>
    </citation>
    <scope>IDENTIFICATION</scope>
</reference>
<dbReference type="FunCoup" id="A0A5F8GF67">
    <property type="interactions" value="19"/>
</dbReference>
<feature type="transmembrane region" description="Helical" evidence="13">
    <location>
        <begin position="422"/>
        <end position="441"/>
    </location>
</feature>
<dbReference type="CDD" id="cd17318">
    <property type="entry name" value="MFS_SLC17"/>
    <property type="match status" value="1"/>
</dbReference>
<feature type="transmembrane region" description="Helical" evidence="13">
    <location>
        <begin position="447"/>
        <end position="467"/>
    </location>
</feature>
<dbReference type="InterPro" id="IPR036259">
    <property type="entry name" value="MFS_trans_sf"/>
</dbReference>
<dbReference type="PANTHER" id="PTHR11662">
    <property type="entry name" value="SOLUTE CARRIER FAMILY 17"/>
    <property type="match status" value="1"/>
</dbReference>
<keyword evidence="3" id="KW-0813">Transport</keyword>
<dbReference type="InterPro" id="IPR050382">
    <property type="entry name" value="MFS_Na/Anion_cotransporter"/>
</dbReference>
<dbReference type="STRING" id="13616.ENSMODP00000046094"/>
<keyword evidence="6" id="KW-0769">Symport</keyword>
<dbReference type="PROSITE" id="PS50850">
    <property type="entry name" value="MFS"/>
    <property type="match status" value="1"/>
</dbReference>
<comment type="similarity">
    <text evidence="2">Belongs to the major facilitator superfamily. Sodium/anion cotransporter family.</text>
</comment>
<dbReference type="GO" id="GO:0015293">
    <property type="term" value="F:symporter activity"/>
    <property type="evidence" value="ECO:0007669"/>
    <property type="project" value="UniProtKB-KW"/>
</dbReference>
<accession>A0A5F8GF67</accession>
<keyword evidence="8" id="KW-0406">Ion transport</keyword>
<feature type="transmembrane region" description="Helical" evidence="13">
    <location>
        <begin position="479"/>
        <end position="497"/>
    </location>
</feature>
<feature type="region of interest" description="Disordered" evidence="12">
    <location>
        <begin position="50"/>
        <end position="85"/>
    </location>
</feature>
<feature type="domain" description="Major facilitator superfamily (MFS) profile" evidence="14">
    <location>
        <begin position="108"/>
        <end position="540"/>
    </location>
</feature>
<comment type="catalytic activity">
    <reaction evidence="11">
        <text>3 Na(+)(out) + phosphate(out) = 3 Na(+)(in) + phosphate(in)</text>
        <dbReference type="Rhea" id="RHEA:71255"/>
        <dbReference type="ChEBI" id="CHEBI:29101"/>
        <dbReference type="ChEBI" id="CHEBI:43474"/>
    </reaction>
</comment>
<evidence type="ECO:0000256" key="13">
    <source>
        <dbReference type="SAM" id="Phobius"/>
    </source>
</evidence>
<feature type="transmembrane region" description="Helical" evidence="13">
    <location>
        <begin position="218"/>
        <end position="241"/>
    </location>
</feature>
<evidence type="ECO:0000256" key="3">
    <source>
        <dbReference type="ARBA" id="ARBA00022448"/>
    </source>
</evidence>
<protein>
    <submittedName>
        <fullName evidence="15">Probable small intestine urate exporter</fullName>
    </submittedName>
</protein>
<feature type="transmembrane region" description="Helical" evidence="13">
    <location>
        <begin position="281"/>
        <end position="304"/>
    </location>
</feature>
<reference evidence="15 16" key="1">
    <citation type="journal article" date="2007" name="Nature">
        <title>Genome of the marsupial Monodelphis domestica reveals innovation in non-coding sequences.</title>
        <authorList>
            <person name="Mikkelsen T.S."/>
            <person name="Wakefield M.J."/>
            <person name="Aken B."/>
            <person name="Amemiya C.T."/>
            <person name="Chang J.L."/>
            <person name="Duke S."/>
            <person name="Garber M."/>
            <person name="Gentles A.J."/>
            <person name="Goodstadt L."/>
            <person name="Heger A."/>
            <person name="Jurka J."/>
            <person name="Kamal M."/>
            <person name="Mauceli E."/>
            <person name="Searle S.M."/>
            <person name="Sharpe T."/>
            <person name="Baker M.L."/>
            <person name="Batzer M.A."/>
            <person name="Benos P.V."/>
            <person name="Belov K."/>
            <person name="Clamp M."/>
            <person name="Cook A."/>
            <person name="Cuff J."/>
            <person name="Das R."/>
            <person name="Davidow L."/>
            <person name="Deakin J.E."/>
            <person name="Fazzari M.J."/>
            <person name="Glass J.L."/>
            <person name="Grabherr M."/>
            <person name="Greally J.M."/>
            <person name="Gu W."/>
            <person name="Hore T.A."/>
            <person name="Huttley G.A."/>
            <person name="Kleber M."/>
            <person name="Jirtle R.L."/>
            <person name="Koina E."/>
            <person name="Lee J.T."/>
            <person name="Mahony S."/>
            <person name="Marra M.A."/>
            <person name="Miller R.D."/>
            <person name="Nicholls R.D."/>
            <person name="Oda M."/>
            <person name="Papenfuss A.T."/>
            <person name="Parra Z.E."/>
            <person name="Pollock D.D."/>
            <person name="Ray D.A."/>
            <person name="Schein J.E."/>
            <person name="Speed T.P."/>
            <person name="Thompson K."/>
            <person name="VandeBerg J.L."/>
            <person name="Wade C.M."/>
            <person name="Walker J.A."/>
            <person name="Waters P.D."/>
            <person name="Webber C."/>
            <person name="Weidman J.R."/>
            <person name="Xie X."/>
            <person name="Zody M.C."/>
            <person name="Baldwin J."/>
            <person name="Abdouelleil A."/>
            <person name="Abdulkadir J."/>
            <person name="Abebe A."/>
            <person name="Abera B."/>
            <person name="Abreu J."/>
            <person name="Acer S.C."/>
            <person name="Aftuck L."/>
            <person name="Alexander A."/>
            <person name="An P."/>
            <person name="Anderson E."/>
            <person name="Anderson S."/>
            <person name="Arachi H."/>
            <person name="Azer M."/>
            <person name="Bachantsang P."/>
            <person name="Barry A."/>
            <person name="Bayul T."/>
            <person name="Berlin A."/>
            <person name="Bessette D."/>
            <person name="Bloom T."/>
            <person name="Bloom T."/>
            <person name="Boguslavskiy L."/>
            <person name="Bonnet C."/>
            <person name="Boukhgalter B."/>
            <person name="Bourzgui I."/>
            <person name="Brown A."/>
            <person name="Cahill P."/>
            <person name="Channer S."/>
            <person name="Cheshatsang Y."/>
            <person name="Chuda L."/>
            <person name="Citroen M."/>
            <person name="Collymore A."/>
            <person name="Cooke P."/>
            <person name="Costello M."/>
            <person name="D'Aco K."/>
            <person name="Daza R."/>
            <person name="De Haan G."/>
            <person name="DeGray S."/>
            <person name="DeMaso C."/>
            <person name="Dhargay N."/>
            <person name="Dooley K."/>
            <person name="Dooley E."/>
            <person name="Doricent M."/>
            <person name="Dorje P."/>
            <person name="Dorjee K."/>
            <person name="Dupes A."/>
            <person name="Elong R."/>
            <person name="Falk J."/>
            <person name="Farina A."/>
            <person name="Faro S."/>
            <person name="Ferguson D."/>
            <person name="Fisher S."/>
            <person name="Foley C.D."/>
            <person name="Franke A."/>
            <person name="Friedrich D."/>
            <person name="Gadbois L."/>
            <person name="Gearin G."/>
            <person name="Gearin C.R."/>
            <person name="Giannoukos G."/>
            <person name="Goode T."/>
            <person name="Graham J."/>
            <person name="Grandbois E."/>
            <person name="Grewal S."/>
            <person name="Gyaltsen K."/>
            <person name="Hafez N."/>
            <person name="Hagos B."/>
            <person name="Hall J."/>
            <person name="Henson C."/>
            <person name="Hollinger A."/>
            <person name="Honan T."/>
            <person name="Huard M.D."/>
            <person name="Hughes L."/>
            <person name="Hurhula B."/>
            <person name="Husby M.E."/>
            <person name="Kamat A."/>
            <person name="Kanga B."/>
            <person name="Kashin S."/>
            <person name="Khazanovich D."/>
            <person name="Kisner P."/>
            <person name="Lance K."/>
            <person name="Lara M."/>
            <person name="Lee W."/>
            <person name="Lennon N."/>
            <person name="Letendre F."/>
            <person name="LeVine R."/>
            <person name="Lipovsky A."/>
            <person name="Liu X."/>
            <person name="Liu J."/>
            <person name="Liu S."/>
            <person name="Lokyitsang T."/>
            <person name="Lokyitsang Y."/>
            <person name="Lubonja R."/>
            <person name="Lui A."/>
            <person name="MacDonald P."/>
            <person name="Magnisalis V."/>
            <person name="Maru K."/>
            <person name="Matthews C."/>
            <person name="McCusker W."/>
            <person name="McDonough S."/>
            <person name="Mehta T."/>
            <person name="Meldrim J."/>
            <person name="Meneus L."/>
            <person name="Mihai O."/>
            <person name="Mihalev A."/>
            <person name="Mihova T."/>
            <person name="Mittelman R."/>
            <person name="Mlenga V."/>
            <person name="Montmayeur A."/>
            <person name="Mulrain L."/>
            <person name="Navidi A."/>
            <person name="Naylor J."/>
            <person name="Negash T."/>
            <person name="Nguyen T."/>
            <person name="Nguyen N."/>
            <person name="Nicol R."/>
            <person name="Norbu C."/>
            <person name="Norbu N."/>
            <person name="Novod N."/>
            <person name="O'Neill B."/>
            <person name="Osman S."/>
            <person name="Markiewicz E."/>
            <person name="Oyono O.L."/>
            <person name="Patti C."/>
            <person name="Phunkhang P."/>
            <person name="Pierre F."/>
            <person name="Priest M."/>
            <person name="Raghuraman S."/>
            <person name="Rege F."/>
            <person name="Reyes R."/>
            <person name="Rise C."/>
            <person name="Rogov P."/>
            <person name="Ross K."/>
            <person name="Ryan E."/>
            <person name="Settipalli S."/>
            <person name="Shea T."/>
            <person name="Sherpa N."/>
            <person name="Shi L."/>
            <person name="Shih D."/>
            <person name="Sparrow T."/>
            <person name="Spaulding J."/>
            <person name="Stalker J."/>
            <person name="Stange-Thomann N."/>
            <person name="Stavropoulos S."/>
            <person name="Stone C."/>
            <person name="Strader C."/>
            <person name="Tesfaye S."/>
            <person name="Thomson T."/>
            <person name="Thoulutsang Y."/>
            <person name="Thoulutsang D."/>
            <person name="Topham K."/>
            <person name="Topping I."/>
            <person name="Tsamla T."/>
            <person name="Vassiliev H."/>
            <person name="Vo A."/>
            <person name="Wangchuk T."/>
            <person name="Wangdi T."/>
            <person name="Weiand M."/>
            <person name="Wilkinson J."/>
            <person name="Wilson A."/>
            <person name="Yadav S."/>
            <person name="Young G."/>
            <person name="Yu Q."/>
            <person name="Zembek L."/>
            <person name="Zhong D."/>
            <person name="Zimmer A."/>
            <person name="Zwirko Z."/>
            <person name="Jaffe D.B."/>
            <person name="Alvarez P."/>
            <person name="Brockman W."/>
            <person name="Butler J."/>
            <person name="Chin C."/>
            <person name="Gnerre S."/>
            <person name="MacCallum I."/>
            <person name="Graves J.A."/>
            <person name="Ponting C.P."/>
            <person name="Breen M."/>
            <person name="Samollow P.B."/>
            <person name="Lander E.S."/>
            <person name="Lindblad-Toh K."/>
        </authorList>
    </citation>
    <scope>NUCLEOTIDE SEQUENCE [LARGE SCALE GENOMIC DNA]</scope>
</reference>
<dbReference type="FunFam" id="1.20.1250.20:FF:000060">
    <property type="entry name" value="Solute carrier family 17 member 3"/>
    <property type="match status" value="1"/>
</dbReference>
<keyword evidence="4" id="KW-1003">Cell membrane</keyword>
<evidence type="ECO:0000256" key="7">
    <source>
        <dbReference type="ARBA" id="ARBA00022989"/>
    </source>
</evidence>
<evidence type="ECO:0000256" key="10">
    <source>
        <dbReference type="ARBA" id="ARBA00023180"/>
    </source>
</evidence>
<keyword evidence="7 13" id="KW-1133">Transmembrane helix</keyword>
<feature type="transmembrane region" description="Helical" evidence="13">
    <location>
        <begin position="345"/>
        <end position="365"/>
    </location>
</feature>
<sequence length="552" mass="61103">MSIMELSSNIDEFLQATTFCHNLPQAIMTDSIKDLVGEATLWEKTSLMDPSNTASISEKDDTDLQKEEGNEQQHRKEKTSREGIHSYYQRAKRGHDMKKGFWSVRYGLAVMIHGSNLISTSQTFGLSIAIIAMVNNTGQSNQSNLYASTDAQVPVYEWSPEDQGFLLSSILYGIVIIIIPSGYVAGVLGGKKISGISLLISSVLILLIPLAADQGLPYLIFTRILQGLAQGMNLCALQALWPKWAPPLERTQMSNIGFSGTTSGNFIIILVGGFLCQSLGWPSIFYICGGIGCVYSIIWFFLVYDDPTNHPFISDSEKEYIVSSLAGQDSSPHWSMPIKAMMTSLPLWAIIFASFCRFWLVSNLTTSLPMLLNNIFDYSIEMNGFLSALPLLTSWITMIIGSQIAGLLLSKKILRLITVRKLFTFLGMFIPSLLVLAMPYVDFLTAIIFLILTSSISVLCFSGFIINSLDIAPRMQCRYTSFITGLTTLASSVSGVFSPTITGYFINQDPESGWKNVFLVSSGVNFLGMVFFLIFGKAEIQDWAKENTITRF</sequence>
<organism evidence="15 16">
    <name type="scientific">Monodelphis domestica</name>
    <name type="common">Gray short-tailed opossum</name>
    <dbReference type="NCBI Taxonomy" id="13616"/>
    <lineage>
        <taxon>Eukaryota</taxon>
        <taxon>Metazoa</taxon>
        <taxon>Chordata</taxon>
        <taxon>Craniata</taxon>
        <taxon>Vertebrata</taxon>
        <taxon>Euteleostomi</taxon>
        <taxon>Mammalia</taxon>
        <taxon>Metatheria</taxon>
        <taxon>Didelphimorphia</taxon>
        <taxon>Didelphidae</taxon>
        <taxon>Monodelphis</taxon>
    </lineage>
</organism>
<evidence type="ECO:0000256" key="8">
    <source>
        <dbReference type="ARBA" id="ARBA00023065"/>
    </source>
</evidence>
<dbReference type="Ensembl" id="ENSMODT00000067278.1">
    <property type="protein sequence ID" value="ENSMODP00000046094.1"/>
    <property type="gene ID" value="ENSMODG00000004106.4"/>
</dbReference>
<dbReference type="AlphaFoldDB" id="A0A5F8GF67"/>
<gene>
    <name evidence="15" type="primary">LOC100018393</name>
</gene>
<dbReference type="FunFam" id="1.20.1250.20:FF:000003">
    <property type="entry name" value="Solute carrier family 17 member 3"/>
    <property type="match status" value="1"/>
</dbReference>
<evidence type="ECO:0000256" key="5">
    <source>
        <dbReference type="ARBA" id="ARBA00022692"/>
    </source>
</evidence>
<feature type="compositionally biased region" description="Basic and acidic residues" evidence="12">
    <location>
        <begin position="57"/>
        <end position="84"/>
    </location>
</feature>
<dbReference type="InParanoid" id="A0A5F8GF67"/>
<evidence type="ECO:0000256" key="4">
    <source>
        <dbReference type="ARBA" id="ARBA00022475"/>
    </source>
</evidence>
<dbReference type="Bgee" id="ENSMODG00000004106">
    <property type="expression patterns" value="Expressed in liver and 3 other cell types or tissues"/>
</dbReference>
<dbReference type="PANTHER" id="PTHR11662:SF284">
    <property type="entry name" value="SMALL INTESTINE URATE EXPORTER-RELATED"/>
    <property type="match status" value="1"/>
</dbReference>
<dbReference type="Pfam" id="PF07690">
    <property type="entry name" value="MFS_1"/>
    <property type="match status" value="1"/>
</dbReference>
<comment type="subcellular location">
    <subcellularLocation>
        <location evidence="1">Apical cell membrane</location>
        <topology evidence="1">Multi-pass membrane protein</topology>
    </subcellularLocation>
</comment>
<evidence type="ECO:0000256" key="2">
    <source>
        <dbReference type="ARBA" id="ARBA00008586"/>
    </source>
</evidence>
<evidence type="ECO:0000256" key="6">
    <source>
        <dbReference type="ARBA" id="ARBA00022847"/>
    </source>
</evidence>
<dbReference type="Proteomes" id="UP000002280">
    <property type="component" value="Chromosome 4"/>
</dbReference>
<evidence type="ECO:0000256" key="11">
    <source>
        <dbReference type="ARBA" id="ARBA00035839"/>
    </source>
</evidence>
<evidence type="ECO:0000256" key="1">
    <source>
        <dbReference type="ARBA" id="ARBA00004424"/>
    </source>
</evidence>
<name>A0A5F8GF67_MONDO</name>
<keyword evidence="10" id="KW-0325">Glycoprotein</keyword>
<keyword evidence="5 13" id="KW-0812">Transmembrane</keyword>
<dbReference type="OMA" id="SAWIVIA"/>
<dbReference type="SUPFAM" id="SSF103473">
    <property type="entry name" value="MFS general substrate transporter"/>
    <property type="match status" value="1"/>
</dbReference>
<keyword evidence="9 13" id="KW-0472">Membrane</keyword>
<feature type="transmembrane region" description="Helical" evidence="13">
    <location>
        <begin position="193"/>
        <end position="212"/>
    </location>
</feature>
<feature type="transmembrane region" description="Helical" evidence="13">
    <location>
        <begin position="106"/>
        <end position="134"/>
    </location>
</feature>
<feature type="transmembrane region" description="Helical" evidence="13">
    <location>
        <begin position="165"/>
        <end position="186"/>
    </location>
</feature>
<dbReference type="GO" id="GO:0016324">
    <property type="term" value="C:apical plasma membrane"/>
    <property type="evidence" value="ECO:0000318"/>
    <property type="project" value="GO_Central"/>
</dbReference>